<keyword evidence="1" id="KW-0597">Phosphoprotein</keyword>
<proteinExistence type="predicted"/>
<sequence length="384" mass="44729">MQLELDGSEYTVTAGGITITLLPKEFALLQFLYRNRGRTFSREQLLDHVWPLEYPVERTVDDHIYRLRKKLAVLSGLGIRTVRGFGYSLTLPGTPAGVMINPTTNDLELRETMRGVFSKFHVYGQGKSMLTLARQQDILGFELDPEYSMVIHFVQGDLDWLLHTEEVPLKDRLFYLLLYHFFSGDPKERLAYCEQIIERQLLYPEYQLELEILTILDLFTLAGQPERAVERLEHSYQVIAELGYENFIPVTLITELFVHLVAGTGDDKLNRVDEAIAAVLQEKPFLREIGSYKVVKGLWSLRLEHWQESENLLDEGLQVLEMSEFVPLRLYALYRIVHFCRMFPPSKKLQRKYEDLFALELEQSGLNRMEKPLEHLMQQLLKSL</sequence>
<dbReference type="Pfam" id="PF00486">
    <property type="entry name" value="Trans_reg_C"/>
    <property type="match status" value="1"/>
</dbReference>
<evidence type="ECO:0000313" key="8">
    <source>
        <dbReference type="EMBL" id="OKP83977.1"/>
    </source>
</evidence>
<dbReference type="InterPro" id="IPR016032">
    <property type="entry name" value="Sig_transdc_resp-reg_C-effctor"/>
</dbReference>
<keyword evidence="9" id="KW-1185">Reference proteome</keyword>
<dbReference type="Proteomes" id="UP000186058">
    <property type="component" value="Unassembled WGS sequence"/>
</dbReference>
<dbReference type="PANTHER" id="PTHR48111:SF1">
    <property type="entry name" value="TWO-COMPONENT RESPONSE REGULATOR ORR33"/>
    <property type="match status" value="1"/>
</dbReference>
<dbReference type="RefSeq" id="WP_074083212.1">
    <property type="nucleotide sequence ID" value="NZ_LVWI01000056.1"/>
</dbReference>
<reference evidence="8 9" key="1">
    <citation type="submission" date="2016-03" db="EMBL/GenBank/DDBJ databases">
        <authorList>
            <person name="Sant'Anna F.H."/>
            <person name="Ambrosini A."/>
            <person name="Souza R."/>
            <person name="Bach E."/>
            <person name="Fernandes G."/>
            <person name="Balsanelli E."/>
            <person name="Baura V.A."/>
            <person name="Souza E.M."/>
            <person name="Passaglia L."/>
        </authorList>
    </citation>
    <scope>NUCLEOTIDE SEQUENCE [LARGE SCALE GENOMIC DNA]</scope>
    <source>
        <strain evidence="8 9">P26E</strain>
    </source>
</reference>
<dbReference type="CDD" id="cd00383">
    <property type="entry name" value="trans_reg_C"/>
    <property type="match status" value="1"/>
</dbReference>
<accession>A0ABX3EJ08</accession>
<evidence type="ECO:0000256" key="5">
    <source>
        <dbReference type="ARBA" id="ARBA00023163"/>
    </source>
</evidence>
<dbReference type="InterPro" id="IPR001867">
    <property type="entry name" value="OmpR/PhoB-type_DNA-bd"/>
</dbReference>
<dbReference type="PROSITE" id="PS51755">
    <property type="entry name" value="OMPR_PHOB"/>
    <property type="match status" value="1"/>
</dbReference>
<feature type="DNA-binding region" description="OmpR/PhoB-type" evidence="6">
    <location>
        <begin position="1"/>
        <end position="91"/>
    </location>
</feature>
<evidence type="ECO:0000256" key="3">
    <source>
        <dbReference type="ARBA" id="ARBA00023015"/>
    </source>
</evidence>
<keyword evidence="3" id="KW-0805">Transcription regulation</keyword>
<dbReference type="PANTHER" id="PTHR48111">
    <property type="entry name" value="REGULATOR OF RPOS"/>
    <property type="match status" value="1"/>
</dbReference>
<dbReference type="SUPFAM" id="SSF46894">
    <property type="entry name" value="C-terminal effector domain of the bipartite response regulators"/>
    <property type="match status" value="1"/>
</dbReference>
<evidence type="ECO:0000256" key="4">
    <source>
        <dbReference type="ARBA" id="ARBA00023125"/>
    </source>
</evidence>
<protein>
    <submittedName>
        <fullName evidence="8">Transcriptional regulator</fullName>
    </submittedName>
</protein>
<dbReference type="InterPro" id="IPR039420">
    <property type="entry name" value="WalR-like"/>
</dbReference>
<organism evidence="8 9">
    <name type="scientific">Paenibacillus helianthi</name>
    <dbReference type="NCBI Taxonomy" id="1349432"/>
    <lineage>
        <taxon>Bacteria</taxon>
        <taxon>Bacillati</taxon>
        <taxon>Bacillota</taxon>
        <taxon>Bacilli</taxon>
        <taxon>Bacillales</taxon>
        <taxon>Paenibacillaceae</taxon>
        <taxon>Paenibacillus</taxon>
    </lineage>
</organism>
<evidence type="ECO:0000259" key="7">
    <source>
        <dbReference type="PROSITE" id="PS51755"/>
    </source>
</evidence>
<feature type="domain" description="OmpR/PhoB-type" evidence="7">
    <location>
        <begin position="1"/>
        <end position="91"/>
    </location>
</feature>
<evidence type="ECO:0000256" key="1">
    <source>
        <dbReference type="ARBA" id="ARBA00022553"/>
    </source>
</evidence>
<dbReference type="SMART" id="SM00862">
    <property type="entry name" value="Trans_reg_C"/>
    <property type="match status" value="1"/>
</dbReference>
<evidence type="ECO:0000256" key="2">
    <source>
        <dbReference type="ARBA" id="ARBA00023012"/>
    </source>
</evidence>
<name>A0ABX3EJ08_9BACL</name>
<keyword evidence="2" id="KW-0902">Two-component regulatory system</keyword>
<evidence type="ECO:0000256" key="6">
    <source>
        <dbReference type="PROSITE-ProRule" id="PRU01091"/>
    </source>
</evidence>
<comment type="caution">
    <text evidence="8">The sequence shown here is derived from an EMBL/GenBank/DDBJ whole genome shotgun (WGS) entry which is preliminary data.</text>
</comment>
<keyword evidence="5" id="KW-0804">Transcription</keyword>
<dbReference type="Gene3D" id="1.10.10.10">
    <property type="entry name" value="Winged helix-like DNA-binding domain superfamily/Winged helix DNA-binding domain"/>
    <property type="match status" value="1"/>
</dbReference>
<dbReference type="InterPro" id="IPR036388">
    <property type="entry name" value="WH-like_DNA-bd_sf"/>
</dbReference>
<gene>
    <name evidence="8" type="ORF">A3844_20580</name>
</gene>
<evidence type="ECO:0000313" key="9">
    <source>
        <dbReference type="Proteomes" id="UP000186058"/>
    </source>
</evidence>
<dbReference type="EMBL" id="LVWI01000056">
    <property type="protein sequence ID" value="OKP83977.1"/>
    <property type="molecule type" value="Genomic_DNA"/>
</dbReference>
<keyword evidence="4 6" id="KW-0238">DNA-binding</keyword>